<dbReference type="EMBL" id="JBEPSN010000001">
    <property type="protein sequence ID" value="MET4538733.1"/>
    <property type="molecule type" value="Genomic_DNA"/>
</dbReference>
<feature type="chain" id="PRO_5046829044" description="Cyclophilin-like domain-containing protein" evidence="2">
    <location>
        <begin position="25"/>
        <end position="183"/>
    </location>
</feature>
<dbReference type="Proteomes" id="UP001549307">
    <property type="component" value="Unassembled WGS sequence"/>
</dbReference>
<evidence type="ECO:0000256" key="2">
    <source>
        <dbReference type="SAM" id="SignalP"/>
    </source>
</evidence>
<reference evidence="4 5" key="1">
    <citation type="submission" date="2024-06" db="EMBL/GenBank/DDBJ databases">
        <title>Sorghum-associated microbial communities from plants grown in Nebraska, USA.</title>
        <authorList>
            <person name="Schachtman D."/>
        </authorList>
    </citation>
    <scope>NUCLEOTIDE SEQUENCE [LARGE SCALE GENOMIC DNA]</scope>
    <source>
        <strain evidence="4 5">3552</strain>
    </source>
</reference>
<sequence length="183" mass="19463">MQMKKQALVMITALALSLAGCSTASDSPATTSTTSGDTIPANPTTTPQETASPEGTERMTARENQENTPITIRIDGRTVNGTLSGNATARSLMDQLPLTLTFSEFGGQEKHAELPQPLSLDGVPAGDDADPLTIGYYAPGRTLVLYYEPVGHYTGIVRIGTFDDLAAIRDRSGRFEATLSLRD</sequence>
<feature type="region of interest" description="Disordered" evidence="1">
    <location>
        <begin position="22"/>
        <end position="63"/>
    </location>
</feature>
<keyword evidence="5" id="KW-1185">Reference proteome</keyword>
<accession>A0ABV2P1U4</accession>
<feature type="compositionally biased region" description="Polar residues" evidence="1">
    <location>
        <begin position="41"/>
        <end position="53"/>
    </location>
</feature>
<evidence type="ECO:0000256" key="1">
    <source>
        <dbReference type="SAM" id="MobiDB-lite"/>
    </source>
</evidence>
<keyword evidence="2" id="KW-0732">Signal</keyword>
<dbReference type="SUPFAM" id="SSF50891">
    <property type="entry name" value="Cyclophilin-like"/>
    <property type="match status" value="1"/>
</dbReference>
<protein>
    <recommendedName>
        <fullName evidence="3">Cyclophilin-like domain-containing protein</fullName>
    </recommendedName>
</protein>
<dbReference type="Gene3D" id="2.40.100.20">
    <property type="match status" value="1"/>
</dbReference>
<feature type="signal peptide" evidence="2">
    <location>
        <begin position="1"/>
        <end position="24"/>
    </location>
</feature>
<dbReference type="RefSeq" id="WP_354226372.1">
    <property type="nucleotide sequence ID" value="NZ_JBEPSN010000001.1"/>
</dbReference>
<name>A0ABV2P1U4_9MICC</name>
<dbReference type="Pfam" id="PF18050">
    <property type="entry name" value="Cyclophil_like2"/>
    <property type="match status" value="1"/>
</dbReference>
<proteinExistence type="predicted"/>
<feature type="domain" description="Cyclophilin-like" evidence="3">
    <location>
        <begin position="72"/>
        <end position="179"/>
    </location>
</feature>
<feature type="compositionally biased region" description="Low complexity" evidence="1">
    <location>
        <begin position="22"/>
        <end position="38"/>
    </location>
</feature>
<dbReference type="InterPro" id="IPR029000">
    <property type="entry name" value="Cyclophilin-like_dom_sf"/>
</dbReference>
<evidence type="ECO:0000313" key="4">
    <source>
        <dbReference type="EMBL" id="MET4538733.1"/>
    </source>
</evidence>
<dbReference type="InterPro" id="IPR041183">
    <property type="entry name" value="Cyclophilin-like"/>
</dbReference>
<evidence type="ECO:0000259" key="3">
    <source>
        <dbReference type="Pfam" id="PF18050"/>
    </source>
</evidence>
<dbReference type="PROSITE" id="PS51257">
    <property type="entry name" value="PROKAR_LIPOPROTEIN"/>
    <property type="match status" value="1"/>
</dbReference>
<organism evidence="4 5">
    <name type="scientific">Arthrobacter bambusae</name>
    <dbReference type="NCBI Taxonomy" id="1338426"/>
    <lineage>
        <taxon>Bacteria</taxon>
        <taxon>Bacillati</taxon>
        <taxon>Actinomycetota</taxon>
        <taxon>Actinomycetes</taxon>
        <taxon>Micrococcales</taxon>
        <taxon>Micrococcaceae</taxon>
        <taxon>Arthrobacter</taxon>
    </lineage>
</organism>
<dbReference type="GeneID" id="92751454"/>
<comment type="caution">
    <text evidence="4">The sequence shown here is derived from an EMBL/GenBank/DDBJ whole genome shotgun (WGS) entry which is preliminary data.</text>
</comment>
<evidence type="ECO:0000313" key="5">
    <source>
        <dbReference type="Proteomes" id="UP001549307"/>
    </source>
</evidence>
<gene>
    <name evidence="4" type="ORF">ABIE37_000488</name>
</gene>